<sequence length="360" mass="39872">MSLKLERITKTVGAEIHIDHLDLELESGGFNVLLGRTLAGKTTLMRLMAGLDRPTSGRVLMDGRDVTKIPVQQRKVAMVYQQFINYPSLTVYRNIASPLKLAGLSKTEIDRKVREAADMMHITPLLNRLPSELSGGQQQRTAMARALVKDANLLLFDEPLVNLDYKLREELRFEMREIFKQRQAIAVYATTEPLEALSLGGSITVLDEGKLLQFGPTVEVFHHPASVRVSEIFSDPPINVLAGNLGDDTLLLGHDIQAPRADHLQQLHGGTYQFGLRANHLYVQPHADSDVEVKGEVDLAEISGSETFIHVRHGGRTLIVQQTGAHEFHTGTPITVYLDPHRLFAFDAEGNLAAAPIRTS</sequence>
<evidence type="ECO:0000256" key="2">
    <source>
        <dbReference type="ARBA" id="ARBA00022475"/>
    </source>
</evidence>
<dbReference type="CDD" id="cd03259">
    <property type="entry name" value="ABC_Carb_Solutes_like"/>
    <property type="match status" value="1"/>
</dbReference>
<reference evidence="8 9" key="1">
    <citation type="journal article" date="2014" name="Nature">
        <title>An environmental bacterial taxon with a large and distinct metabolic repertoire.</title>
        <authorList>
            <person name="Wilson M.C."/>
            <person name="Mori T."/>
            <person name="Ruckert C."/>
            <person name="Uria A.R."/>
            <person name="Helf M.J."/>
            <person name="Takada K."/>
            <person name="Gernert C."/>
            <person name="Steffens U.A."/>
            <person name="Heycke N."/>
            <person name="Schmitt S."/>
            <person name="Rinke C."/>
            <person name="Helfrich E.J."/>
            <person name="Brachmann A.O."/>
            <person name="Gurgui C."/>
            <person name="Wakimoto T."/>
            <person name="Kracht M."/>
            <person name="Crusemann M."/>
            <person name="Hentschel U."/>
            <person name="Abe I."/>
            <person name="Matsunaga S."/>
            <person name="Kalinowski J."/>
            <person name="Takeyama H."/>
            <person name="Piel J."/>
        </authorList>
    </citation>
    <scope>NUCLEOTIDE SEQUENCE [LARGE SCALE GENOMIC DNA]</scope>
    <source>
        <strain evidence="9">TSY2</strain>
    </source>
</reference>
<dbReference type="InterPro" id="IPR003593">
    <property type="entry name" value="AAA+_ATPase"/>
</dbReference>
<evidence type="ECO:0000256" key="5">
    <source>
        <dbReference type="ARBA" id="ARBA00022967"/>
    </source>
</evidence>
<dbReference type="InterPro" id="IPR003439">
    <property type="entry name" value="ABC_transporter-like_ATP-bd"/>
</dbReference>
<evidence type="ECO:0000256" key="3">
    <source>
        <dbReference type="ARBA" id="ARBA00022741"/>
    </source>
</evidence>
<evidence type="ECO:0000313" key="8">
    <source>
        <dbReference type="EMBL" id="ETX06799.1"/>
    </source>
</evidence>
<evidence type="ECO:0000259" key="7">
    <source>
        <dbReference type="PROSITE" id="PS50893"/>
    </source>
</evidence>
<dbReference type="Proteomes" id="UP000019140">
    <property type="component" value="Unassembled WGS sequence"/>
</dbReference>
<dbReference type="GO" id="GO:0005524">
    <property type="term" value="F:ATP binding"/>
    <property type="evidence" value="ECO:0007669"/>
    <property type="project" value="UniProtKB-KW"/>
</dbReference>
<dbReference type="GO" id="GO:0055052">
    <property type="term" value="C:ATP-binding cassette (ABC) transporter complex, substrate-binding subunit-containing"/>
    <property type="evidence" value="ECO:0007669"/>
    <property type="project" value="TreeGrafter"/>
</dbReference>
<dbReference type="EMBL" id="AZHX01000599">
    <property type="protein sequence ID" value="ETX06799.1"/>
    <property type="molecule type" value="Genomic_DNA"/>
</dbReference>
<dbReference type="PROSITE" id="PS50893">
    <property type="entry name" value="ABC_TRANSPORTER_2"/>
    <property type="match status" value="1"/>
</dbReference>
<accession>W4M8Y7</accession>
<dbReference type="InterPro" id="IPR013611">
    <property type="entry name" value="Transp-assoc_OB_typ2"/>
</dbReference>
<comment type="caution">
    <text evidence="8">The sequence shown here is derived from an EMBL/GenBank/DDBJ whole genome shotgun (WGS) entry which is preliminary data.</text>
</comment>
<keyword evidence="5" id="KW-1278">Translocase</keyword>
<dbReference type="Pfam" id="PF08402">
    <property type="entry name" value="TOBE_2"/>
    <property type="match status" value="1"/>
</dbReference>
<dbReference type="Pfam" id="PF00005">
    <property type="entry name" value="ABC_tran"/>
    <property type="match status" value="1"/>
</dbReference>
<feature type="domain" description="ABC transporter" evidence="7">
    <location>
        <begin position="3"/>
        <end position="233"/>
    </location>
</feature>
<dbReference type="SMART" id="SM00382">
    <property type="entry name" value="AAA"/>
    <property type="match status" value="1"/>
</dbReference>
<evidence type="ECO:0000256" key="4">
    <source>
        <dbReference type="ARBA" id="ARBA00022840"/>
    </source>
</evidence>
<keyword evidence="4" id="KW-0067">ATP-binding</keyword>
<keyword evidence="3" id="KW-0547">Nucleotide-binding</keyword>
<dbReference type="InterPro" id="IPR015853">
    <property type="entry name" value="ABC_transpr_FbpC"/>
</dbReference>
<dbReference type="SUPFAM" id="SSF50331">
    <property type="entry name" value="MOP-like"/>
    <property type="match status" value="1"/>
</dbReference>
<keyword evidence="1" id="KW-0813">Transport</keyword>
<evidence type="ECO:0000256" key="1">
    <source>
        <dbReference type="ARBA" id="ARBA00022448"/>
    </source>
</evidence>
<dbReference type="InterPro" id="IPR008995">
    <property type="entry name" value="Mo/tungstate-bd_C_term_dom"/>
</dbReference>
<dbReference type="Gene3D" id="3.40.50.300">
    <property type="entry name" value="P-loop containing nucleotide triphosphate hydrolases"/>
    <property type="match status" value="1"/>
</dbReference>
<keyword evidence="9" id="KW-1185">Reference proteome</keyword>
<dbReference type="InterPro" id="IPR047641">
    <property type="entry name" value="ABC_transpr_MalK/UgpC-like"/>
</dbReference>
<protein>
    <submittedName>
        <fullName evidence="8">ABC transporter</fullName>
    </submittedName>
</protein>
<dbReference type="GO" id="GO:0016887">
    <property type="term" value="F:ATP hydrolysis activity"/>
    <property type="evidence" value="ECO:0007669"/>
    <property type="project" value="InterPro"/>
</dbReference>
<dbReference type="Gene3D" id="2.40.50.100">
    <property type="match status" value="1"/>
</dbReference>
<gene>
    <name evidence="8" type="ORF">ETSY2_14955</name>
</gene>
<keyword evidence="2" id="KW-1003">Cell membrane</keyword>
<dbReference type="InterPro" id="IPR027417">
    <property type="entry name" value="P-loop_NTPase"/>
</dbReference>
<dbReference type="InterPro" id="IPR012340">
    <property type="entry name" value="NA-bd_OB-fold"/>
</dbReference>
<dbReference type="PANTHER" id="PTHR43875:SF15">
    <property type="entry name" value="TREHALOSE IMPORT ATP-BINDING PROTEIN SUGC"/>
    <property type="match status" value="1"/>
</dbReference>
<evidence type="ECO:0000256" key="6">
    <source>
        <dbReference type="ARBA" id="ARBA00023136"/>
    </source>
</evidence>
<dbReference type="HOGENOM" id="CLU_000604_1_1_7"/>
<organism evidence="8 9">
    <name type="scientific">Candidatus Entotheonella gemina</name>
    <dbReference type="NCBI Taxonomy" id="1429439"/>
    <lineage>
        <taxon>Bacteria</taxon>
        <taxon>Pseudomonadati</taxon>
        <taxon>Nitrospinota/Tectimicrobiota group</taxon>
        <taxon>Candidatus Tectimicrobiota</taxon>
        <taxon>Candidatus Entotheonellia</taxon>
        <taxon>Candidatus Entotheonellales</taxon>
        <taxon>Candidatus Entotheonellaceae</taxon>
        <taxon>Candidatus Entotheonella</taxon>
    </lineage>
</organism>
<dbReference type="SUPFAM" id="SSF52540">
    <property type="entry name" value="P-loop containing nucleoside triphosphate hydrolases"/>
    <property type="match status" value="1"/>
</dbReference>
<name>W4M8Y7_9BACT</name>
<proteinExistence type="predicted"/>
<dbReference type="Gene3D" id="2.40.50.140">
    <property type="entry name" value="Nucleic acid-binding proteins"/>
    <property type="match status" value="1"/>
</dbReference>
<keyword evidence="6" id="KW-0472">Membrane</keyword>
<dbReference type="PANTHER" id="PTHR43875">
    <property type="entry name" value="MALTODEXTRIN IMPORT ATP-BINDING PROTEIN MSMX"/>
    <property type="match status" value="1"/>
</dbReference>
<evidence type="ECO:0000313" key="9">
    <source>
        <dbReference type="Proteomes" id="UP000019140"/>
    </source>
</evidence>
<dbReference type="AlphaFoldDB" id="W4M8Y7"/>
<dbReference type="GO" id="GO:0015408">
    <property type="term" value="F:ABC-type ferric iron transporter activity"/>
    <property type="evidence" value="ECO:0007669"/>
    <property type="project" value="InterPro"/>
</dbReference>
<dbReference type="FunFam" id="3.40.50.300:FF:000042">
    <property type="entry name" value="Maltose/maltodextrin ABC transporter, ATP-binding protein"/>
    <property type="match status" value="1"/>
</dbReference>